<dbReference type="Gene3D" id="3.90.215.10">
    <property type="entry name" value="Gamma Fibrinogen, chain A, domain 1"/>
    <property type="match status" value="1"/>
</dbReference>
<dbReference type="EMBL" id="CAXITT010000223">
    <property type="protein sequence ID" value="CAL1536201.1"/>
    <property type="molecule type" value="Genomic_DNA"/>
</dbReference>
<sequence length="431" mass="48557">MRGCQSVVMAAIGYSRHFHLFSTGGRQHETRKMLIEVFKKSASEPQAPSPIRALGCSVKVSLKMLLHLHVLVALLVGVHGDTRTYHNYTRETGCYAPADSTLVKSNCMDPREPRSFLHCISLCSANEWCRGVVKDAKAKCYYYSPCSYLKLGSSCRPEDTEKVNVYRKPGNVSVMTGCGAGGKYNPGNKTCSCQPGWSGVYCDTAARSCEDAKTSGSFWIDLRLANVVRTQCEVSSGEYKLHAFKNDGRSYHNRSWQDYVRGYRIDDSNFWLGLDNMHYVINRITNTLRIEVSFVNSSYSLIWDYQGVYITSAQFHYTITDYLTMQCRGNPNSFCGYNIPKCLIPGVSFSTIDRDNDPDLLDDLAKTADAGWWFQDTSILFGNKLICNPLGRLPSELAARTNKGKLILPGLDTERGEYMKSFQHVSMYFYK</sequence>
<dbReference type="SMART" id="SM00186">
    <property type="entry name" value="FBG"/>
    <property type="match status" value="1"/>
</dbReference>
<proteinExistence type="predicted"/>
<reference evidence="2 3" key="1">
    <citation type="submission" date="2024-04" db="EMBL/GenBank/DDBJ databases">
        <authorList>
            <consortium name="Genoscope - CEA"/>
            <person name="William W."/>
        </authorList>
    </citation>
    <scope>NUCLEOTIDE SEQUENCE [LARGE SCALE GENOMIC DNA]</scope>
</reference>
<dbReference type="InterPro" id="IPR036056">
    <property type="entry name" value="Fibrinogen-like_C"/>
</dbReference>
<dbReference type="Gene3D" id="4.10.530.10">
    <property type="entry name" value="Gamma-fibrinogen Carboxyl Terminal Fragment, domain 2"/>
    <property type="match status" value="1"/>
</dbReference>
<dbReference type="PROSITE" id="PS01186">
    <property type="entry name" value="EGF_2"/>
    <property type="match status" value="1"/>
</dbReference>
<dbReference type="SUPFAM" id="SSF56496">
    <property type="entry name" value="Fibrinogen C-terminal domain-like"/>
    <property type="match status" value="1"/>
</dbReference>
<dbReference type="GO" id="GO:0005615">
    <property type="term" value="C:extracellular space"/>
    <property type="evidence" value="ECO:0007669"/>
    <property type="project" value="TreeGrafter"/>
</dbReference>
<dbReference type="InterPro" id="IPR002181">
    <property type="entry name" value="Fibrinogen_a/b/g_C_dom"/>
</dbReference>
<gene>
    <name evidence="2" type="ORF">GSLYS_00010114001</name>
</gene>
<feature type="domain" description="Fibrinogen C-terminal" evidence="1">
    <location>
        <begin position="200"/>
        <end position="374"/>
    </location>
</feature>
<dbReference type="InterPro" id="IPR014716">
    <property type="entry name" value="Fibrinogen_a/b/g_C_1"/>
</dbReference>
<evidence type="ECO:0000313" key="2">
    <source>
        <dbReference type="EMBL" id="CAL1536201.1"/>
    </source>
</evidence>
<dbReference type="PANTHER" id="PTHR19143:SF327">
    <property type="entry name" value="FI21813P1-RELATED"/>
    <property type="match status" value="1"/>
</dbReference>
<dbReference type="InterPro" id="IPR000742">
    <property type="entry name" value="EGF"/>
</dbReference>
<evidence type="ECO:0000313" key="3">
    <source>
        <dbReference type="Proteomes" id="UP001497497"/>
    </source>
</evidence>
<keyword evidence="3" id="KW-1185">Reference proteome</keyword>
<dbReference type="AlphaFoldDB" id="A0AAV2HU76"/>
<dbReference type="PROSITE" id="PS00022">
    <property type="entry name" value="EGF_1"/>
    <property type="match status" value="1"/>
</dbReference>
<comment type="caution">
    <text evidence="2">The sequence shown here is derived from an EMBL/GenBank/DDBJ whole genome shotgun (WGS) entry which is preliminary data.</text>
</comment>
<dbReference type="Pfam" id="PF00147">
    <property type="entry name" value="Fibrinogen_C"/>
    <property type="match status" value="1"/>
</dbReference>
<dbReference type="PANTHER" id="PTHR19143">
    <property type="entry name" value="FIBRINOGEN/TENASCIN/ANGIOPOEITIN"/>
    <property type="match status" value="1"/>
</dbReference>
<dbReference type="PROSITE" id="PS51406">
    <property type="entry name" value="FIBRINOGEN_C_2"/>
    <property type="match status" value="1"/>
</dbReference>
<dbReference type="Proteomes" id="UP001497497">
    <property type="component" value="Unassembled WGS sequence"/>
</dbReference>
<evidence type="ECO:0000259" key="1">
    <source>
        <dbReference type="PROSITE" id="PS51406"/>
    </source>
</evidence>
<organism evidence="2 3">
    <name type="scientific">Lymnaea stagnalis</name>
    <name type="common">Great pond snail</name>
    <name type="synonym">Helix stagnalis</name>
    <dbReference type="NCBI Taxonomy" id="6523"/>
    <lineage>
        <taxon>Eukaryota</taxon>
        <taxon>Metazoa</taxon>
        <taxon>Spiralia</taxon>
        <taxon>Lophotrochozoa</taxon>
        <taxon>Mollusca</taxon>
        <taxon>Gastropoda</taxon>
        <taxon>Heterobranchia</taxon>
        <taxon>Euthyneura</taxon>
        <taxon>Panpulmonata</taxon>
        <taxon>Hygrophila</taxon>
        <taxon>Lymnaeoidea</taxon>
        <taxon>Lymnaeidae</taxon>
        <taxon>Lymnaea</taxon>
    </lineage>
</organism>
<name>A0AAV2HU76_LYMST</name>
<accession>A0AAV2HU76</accession>
<protein>
    <recommendedName>
        <fullName evidence="1">Fibrinogen C-terminal domain-containing protein</fullName>
    </recommendedName>
</protein>
<dbReference type="InterPro" id="IPR050373">
    <property type="entry name" value="Fibrinogen_C-term_domain"/>
</dbReference>